<dbReference type="Proteomes" id="UP000005273">
    <property type="component" value="Unassembled WGS sequence"/>
</dbReference>
<feature type="domain" description="CobW/HypB/UreG nucleotide-binding" evidence="8">
    <location>
        <begin position="34"/>
        <end position="190"/>
    </location>
</feature>
<sequence>MPRLVNVKKSVMAADEEHASFIRSMMKQKGVLMINMIGSPGSGKTTLLEKLLPKLNLRCAVIEGDVATSRDAERIAVTGTPVVQINTQGGCHLEANLVRKALRDIPIDDIDVLFVENVGNLVCPAEFDLGETFKMAISSVPEGDDKPLKYPSLFHQARAVLLTKVDVLPYITFDRSAFWRDVQKLNPGADRFELAVIEGKGLDDLIGAIEDWLKDIRGN</sequence>
<dbReference type="eggNOG" id="COG0378">
    <property type="taxonomic scope" value="Bacteria"/>
</dbReference>
<evidence type="ECO:0000256" key="3">
    <source>
        <dbReference type="ARBA" id="ARBA00022723"/>
    </source>
</evidence>
<evidence type="ECO:0000313" key="10">
    <source>
        <dbReference type="Proteomes" id="UP000005273"/>
    </source>
</evidence>
<evidence type="ECO:0000256" key="2">
    <source>
        <dbReference type="ARBA" id="ARBA00022596"/>
    </source>
</evidence>
<comment type="caution">
    <text evidence="9">The sequence shown here is derived from an EMBL/GenBank/DDBJ whole genome shotgun (WGS) entry which is preliminary data.</text>
</comment>
<comment type="similarity">
    <text evidence="1">Belongs to the SIMIBI class G3E GTPase family. HypB/HupM subfamily.</text>
</comment>
<dbReference type="GO" id="GO:0008270">
    <property type="term" value="F:zinc ion binding"/>
    <property type="evidence" value="ECO:0007669"/>
    <property type="project" value="TreeGrafter"/>
</dbReference>
<evidence type="ECO:0000313" key="9">
    <source>
        <dbReference type="EMBL" id="KRT34562.1"/>
    </source>
</evidence>
<keyword evidence="10" id="KW-1185">Reference proteome</keyword>
<gene>
    <name evidence="9" type="ORF">HMPREF1705_03790</name>
</gene>
<reference evidence="10" key="1">
    <citation type="submission" date="2012-09" db="EMBL/GenBank/DDBJ databases">
        <authorList>
            <person name="Weinstock G."/>
            <person name="Sodergren E."/>
            <person name="Clifton S."/>
            <person name="Fulton L."/>
            <person name="Fulton B."/>
            <person name="Courtney L."/>
            <person name="Fronick C."/>
            <person name="Harrison M."/>
            <person name="Strong C."/>
            <person name="Farmer C."/>
            <person name="Delehaunty K."/>
            <person name="Markovic C."/>
            <person name="Hall O."/>
            <person name="Minx P."/>
            <person name="Tomlinson C."/>
            <person name="Mitreva M."/>
            <person name="Nelson J."/>
            <person name="Hou S."/>
            <person name="Wollam A."/>
            <person name="Pepin K.H."/>
            <person name="Johnson M."/>
            <person name="Bhonagiri V."/>
            <person name="Nash W.E."/>
            <person name="Suruliraj S."/>
            <person name="Warren W."/>
            <person name="Chinwalla A."/>
            <person name="Mardis E.R."/>
            <person name="Wilson R.K."/>
        </authorList>
    </citation>
    <scope>NUCLEOTIDE SEQUENCE [LARGE SCALE GENOMIC DNA]</scope>
    <source>
        <strain evidence="10">OS1</strain>
    </source>
</reference>
<dbReference type="STRING" id="592015.HMPREF1705_03790"/>
<dbReference type="SUPFAM" id="SSF52540">
    <property type="entry name" value="P-loop containing nucleoside triphosphate hydrolases"/>
    <property type="match status" value="1"/>
</dbReference>
<dbReference type="NCBIfam" id="TIGR00073">
    <property type="entry name" value="hypB"/>
    <property type="match status" value="1"/>
</dbReference>
<dbReference type="InterPro" id="IPR027417">
    <property type="entry name" value="P-loop_NTPase"/>
</dbReference>
<evidence type="ECO:0000256" key="1">
    <source>
        <dbReference type="ARBA" id="ARBA00006211"/>
    </source>
</evidence>
<keyword evidence="4" id="KW-0547">Nucleotide-binding</keyword>
<evidence type="ECO:0000256" key="4">
    <source>
        <dbReference type="ARBA" id="ARBA00022741"/>
    </source>
</evidence>
<dbReference type="PANTHER" id="PTHR30134">
    <property type="entry name" value="HYDROGENASE PROTEIN ASSEMBLY PROTEIN, NICKEL CHAPERONE"/>
    <property type="match status" value="1"/>
</dbReference>
<evidence type="ECO:0000256" key="5">
    <source>
        <dbReference type="ARBA" id="ARBA00022801"/>
    </source>
</evidence>
<keyword evidence="3" id="KW-0479">Metal-binding</keyword>
<name>A0A0T5X8J2_9BACT</name>
<keyword evidence="6" id="KW-0862">Zinc</keyword>
<dbReference type="InterPro" id="IPR003495">
    <property type="entry name" value="CobW/HypB/UreG_nucleotide-bd"/>
</dbReference>
<dbReference type="GO" id="GO:0016151">
    <property type="term" value="F:nickel cation binding"/>
    <property type="evidence" value="ECO:0007669"/>
    <property type="project" value="InterPro"/>
</dbReference>
<dbReference type="OrthoDB" id="9802035at2"/>
<dbReference type="AlphaFoldDB" id="A0A0T5X8J2"/>
<evidence type="ECO:0000256" key="6">
    <source>
        <dbReference type="ARBA" id="ARBA00022833"/>
    </source>
</evidence>
<dbReference type="EMBL" id="ACJX03000001">
    <property type="protein sequence ID" value="KRT34562.1"/>
    <property type="molecule type" value="Genomic_DNA"/>
</dbReference>
<evidence type="ECO:0000259" key="8">
    <source>
        <dbReference type="Pfam" id="PF02492"/>
    </source>
</evidence>
<dbReference type="Pfam" id="PF02492">
    <property type="entry name" value="cobW"/>
    <property type="match status" value="1"/>
</dbReference>
<dbReference type="GO" id="GO:0005525">
    <property type="term" value="F:GTP binding"/>
    <property type="evidence" value="ECO:0007669"/>
    <property type="project" value="UniProtKB-KW"/>
</dbReference>
<dbReference type="PANTHER" id="PTHR30134:SF2">
    <property type="entry name" value="HYDROGENASE MATURATION FACTOR HYPB"/>
    <property type="match status" value="1"/>
</dbReference>
<dbReference type="PIRSF" id="PIRSF005624">
    <property type="entry name" value="Ni-bind_GTPase"/>
    <property type="match status" value="1"/>
</dbReference>
<proteinExistence type="inferred from homology"/>
<dbReference type="GO" id="GO:0003924">
    <property type="term" value="F:GTPase activity"/>
    <property type="evidence" value="ECO:0007669"/>
    <property type="project" value="InterPro"/>
</dbReference>
<organism evidence="9 10">
    <name type="scientific">Acetomicrobium hydrogeniformans ATCC BAA-1850</name>
    <dbReference type="NCBI Taxonomy" id="592015"/>
    <lineage>
        <taxon>Bacteria</taxon>
        <taxon>Thermotogati</taxon>
        <taxon>Synergistota</taxon>
        <taxon>Synergistia</taxon>
        <taxon>Synergistales</taxon>
        <taxon>Acetomicrobiaceae</taxon>
        <taxon>Acetomicrobium</taxon>
    </lineage>
</organism>
<keyword evidence="5" id="KW-0378">Hydrolase</keyword>
<evidence type="ECO:0000256" key="7">
    <source>
        <dbReference type="ARBA" id="ARBA00023134"/>
    </source>
</evidence>
<keyword evidence="2" id="KW-0533">Nickel</keyword>
<dbReference type="Gene3D" id="3.40.50.300">
    <property type="entry name" value="P-loop containing nucleotide triphosphate hydrolases"/>
    <property type="match status" value="1"/>
</dbReference>
<protein>
    <submittedName>
        <fullName evidence="9">Hydrogenase accessory protein HypB</fullName>
    </submittedName>
</protein>
<keyword evidence="7" id="KW-0342">GTP-binding</keyword>
<accession>A0A0T5X8J2</accession>
<dbReference type="InterPro" id="IPR004392">
    <property type="entry name" value="Hyd_mat_HypB"/>
</dbReference>
<dbReference type="RefSeq" id="WP_009200561.1">
    <property type="nucleotide sequence ID" value="NZ_ACJX03000001.1"/>
</dbReference>
<dbReference type="GO" id="GO:0051604">
    <property type="term" value="P:protein maturation"/>
    <property type="evidence" value="ECO:0007669"/>
    <property type="project" value="InterPro"/>
</dbReference>